<proteinExistence type="predicted"/>
<dbReference type="Proteomes" id="UP001175211">
    <property type="component" value="Unassembled WGS sequence"/>
</dbReference>
<dbReference type="EMBL" id="JAUEPS010000022">
    <property type="protein sequence ID" value="KAK0457248.1"/>
    <property type="molecule type" value="Genomic_DNA"/>
</dbReference>
<evidence type="ECO:0000313" key="3">
    <source>
        <dbReference type="Proteomes" id="UP001175211"/>
    </source>
</evidence>
<gene>
    <name evidence="2" type="ORF">EV420DRAFT_1549577</name>
</gene>
<keyword evidence="1" id="KW-1133">Transmembrane helix</keyword>
<feature type="transmembrane region" description="Helical" evidence="1">
    <location>
        <begin position="61"/>
        <end position="78"/>
    </location>
</feature>
<evidence type="ECO:0000256" key="1">
    <source>
        <dbReference type="SAM" id="Phobius"/>
    </source>
</evidence>
<evidence type="ECO:0000313" key="2">
    <source>
        <dbReference type="EMBL" id="KAK0457248.1"/>
    </source>
</evidence>
<reference evidence="2" key="1">
    <citation type="submission" date="2023-06" db="EMBL/GenBank/DDBJ databases">
        <authorList>
            <consortium name="Lawrence Berkeley National Laboratory"/>
            <person name="Ahrendt S."/>
            <person name="Sahu N."/>
            <person name="Indic B."/>
            <person name="Wong-Bajracharya J."/>
            <person name="Merenyi Z."/>
            <person name="Ke H.-M."/>
            <person name="Monk M."/>
            <person name="Kocsube S."/>
            <person name="Drula E."/>
            <person name="Lipzen A."/>
            <person name="Balint B."/>
            <person name="Henrissat B."/>
            <person name="Andreopoulos B."/>
            <person name="Martin F.M."/>
            <person name="Harder C.B."/>
            <person name="Rigling D."/>
            <person name="Ford K.L."/>
            <person name="Foster G.D."/>
            <person name="Pangilinan J."/>
            <person name="Papanicolaou A."/>
            <person name="Barry K."/>
            <person name="LaButti K."/>
            <person name="Viragh M."/>
            <person name="Koriabine M."/>
            <person name="Yan M."/>
            <person name="Riley R."/>
            <person name="Champramary S."/>
            <person name="Plett K.L."/>
            <person name="Tsai I.J."/>
            <person name="Slot J."/>
            <person name="Sipos G."/>
            <person name="Plett J."/>
            <person name="Nagy L.G."/>
            <person name="Grigoriev I.V."/>
        </authorList>
    </citation>
    <scope>NUCLEOTIDE SEQUENCE</scope>
    <source>
        <strain evidence="2">CCBAS 213</strain>
    </source>
</reference>
<keyword evidence="1" id="KW-0812">Transmembrane</keyword>
<dbReference type="GeneID" id="85356973"/>
<accession>A0AA39N4K9</accession>
<name>A0AA39N4K9_ARMTA</name>
<keyword evidence="3" id="KW-1185">Reference proteome</keyword>
<sequence>MMVDGDLWLITLTPLISSHCYLGTIISFTIHNDDSVVRLRAKISSFKRNSGFRVPKTTARIFGPDLSILAVLSAIVSIRQR</sequence>
<protein>
    <submittedName>
        <fullName evidence="2">Uncharacterized protein</fullName>
    </submittedName>
</protein>
<dbReference type="AlphaFoldDB" id="A0AA39N4K9"/>
<organism evidence="2 3">
    <name type="scientific">Armillaria tabescens</name>
    <name type="common">Ringless honey mushroom</name>
    <name type="synonym">Agaricus tabescens</name>
    <dbReference type="NCBI Taxonomy" id="1929756"/>
    <lineage>
        <taxon>Eukaryota</taxon>
        <taxon>Fungi</taxon>
        <taxon>Dikarya</taxon>
        <taxon>Basidiomycota</taxon>
        <taxon>Agaricomycotina</taxon>
        <taxon>Agaricomycetes</taxon>
        <taxon>Agaricomycetidae</taxon>
        <taxon>Agaricales</taxon>
        <taxon>Marasmiineae</taxon>
        <taxon>Physalacriaceae</taxon>
        <taxon>Desarmillaria</taxon>
    </lineage>
</organism>
<comment type="caution">
    <text evidence="2">The sequence shown here is derived from an EMBL/GenBank/DDBJ whole genome shotgun (WGS) entry which is preliminary data.</text>
</comment>
<keyword evidence="1" id="KW-0472">Membrane</keyword>
<dbReference type="RefSeq" id="XP_060329563.1">
    <property type="nucleotide sequence ID" value="XM_060473425.1"/>
</dbReference>
<feature type="transmembrane region" description="Helical" evidence="1">
    <location>
        <begin position="7"/>
        <end position="30"/>
    </location>
</feature>